<comment type="caution">
    <text evidence="18">The sequence shown here is derived from an EMBL/GenBank/DDBJ whole genome shotgun (WGS) entry which is preliminary data.</text>
</comment>
<dbReference type="Gene3D" id="3.30.40.10">
    <property type="entry name" value="Zinc/RING finger domain, C3HC4 (zinc finger)"/>
    <property type="match status" value="2"/>
</dbReference>
<dbReference type="FunFam" id="3.30.40.10:FF:000233">
    <property type="entry name" value="RING-H2 finger protein ATL54"/>
    <property type="match status" value="1"/>
</dbReference>
<dbReference type="GO" id="GO:0016567">
    <property type="term" value="P:protein ubiquitination"/>
    <property type="evidence" value="ECO:0007669"/>
    <property type="project" value="InterPro"/>
</dbReference>
<dbReference type="SUPFAM" id="SSF57850">
    <property type="entry name" value="RING/U-box"/>
    <property type="match status" value="2"/>
</dbReference>
<evidence type="ECO:0000256" key="9">
    <source>
        <dbReference type="ARBA" id="ARBA00022786"/>
    </source>
</evidence>
<gene>
    <name evidence="18" type="ORF">RJ641_010000</name>
</gene>
<keyword evidence="8 14" id="KW-0863">Zinc-finger</keyword>
<feature type="region of interest" description="Disordered" evidence="15">
    <location>
        <begin position="198"/>
        <end position="235"/>
    </location>
</feature>
<keyword evidence="11 16" id="KW-1133">Transmembrane helix</keyword>
<keyword evidence="7" id="KW-0479">Metal-binding</keyword>
<evidence type="ECO:0000256" key="12">
    <source>
        <dbReference type="ARBA" id="ARBA00023136"/>
    </source>
</evidence>
<dbReference type="GO" id="GO:0008270">
    <property type="term" value="F:zinc ion binding"/>
    <property type="evidence" value="ECO:0007669"/>
    <property type="project" value="UniProtKB-KW"/>
</dbReference>
<feature type="transmembrane region" description="Helical" evidence="16">
    <location>
        <begin position="44"/>
        <end position="72"/>
    </location>
</feature>
<evidence type="ECO:0000256" key="5">
    <source>
        <dbReference type="ARBA" id="ARBA00022679"/>
    </source>
</evidence>
<evidence type="ECO:0000256" key="8">
    <source>
        <dbReference type="ARBA" id="ARBA00022771"/>
    </source>
</evidence>
<dbReference type="Proteomes" id="UP001370490">
    <property type="component" value="Unassembled WGS sequence"/>
</dbReference>
<accession>A0AAN8UXI5</accession>
<evidence type="ECO:0000259" key="17">
    <source>
        <dbReference type="PROSITE" id="PS50089"/>
    </source>
</evidence>
<name>A0AAN8UXI5_9MAGN</name>
<evidence type="ECO:0000313" key="18">
    <source>
        <dbReference type="EMBL" id="KAK6923800.1"/>
    </source>
</evidence>
<dbReference type="InterPro" id="IPR044600">
    <property type="entry name" value="ATL1/ATL16-like"/>
</dbReference>
<keyword evidence="9" id="KW-0833">Ubl conjugation pathway</keyword>
<comment type="catalytic activity">
    <reaction evidence="1">
        <text>S-ubiquitinyl-[E2 ubiquitin-conjugating enzyme]-L-cysteine + [acceptor protein]-L-lysine = [E2 ubiquitin-conjugating enzyme]-L-cysteine + N(6)-ubiquitinyl-[acceptor protein]-L-lysine.</text>
        <dbReference type="EC" id="2.3.2.27"/>
    </reaction>
</comment>
<proteinExistence type="inferred from homology"/>
<evidence type="ECO:0000256" key="2">
    <source>
        <dbReference type="ARBA" id="ARBA00004167"/>
    </source>
</evidence>
<dbReference type="InterPro" id="IPR013083">
    <property type="entry name" value="Znf_RING/FYVE/PHD"/>
</dbReference>
<dbReference type="AlphaFoldDB" id="A0AAN8UXI5"/>
<organism evidence="18 19">
    <name type="scientific">Dillenia turbinata</name>
    <dbReference type="NCBI Taxonomy" id="194707"/>
    <lineage>
        <taxon>Eukaryota</taxon>
        <taxon>Viridiplantae</taxon>
        <taxon>Streptophyta</taxon>
        <taxon>Embryophyta</taxon>
        <taxon>Tracheophyta</taxon>
        <taxon>Spermatophyta</taxon>
        <taxon>Magnoliopsida</taxon>
        <taxon>eudicotyledons</taxon>
        <taxon>Gunneridae</taxon>
        <taxon>Pentapetalae</taxon>
        <taxon>Dilleniales</taxon>
        <taxon>Dilleniaceae</taxon>
        <taxon>Dillenia</taxon>
    </lineage>
</organism>
<evidence type="ECO:0000256" key="1">
    <source>
        <dbReference type="ARBA" id="ARBA00000900"/>
    </source>
</evidence>
<dbReference type="EC" id="2.3.2.27" evidence="4"/>
<protein>
    <recommendedName>
        <fullName evidence="4">RING-type E3 ubiquitin transferase</fullName>
        <ecNumber evidence="4">2.3.2.27</ecNumber>
    </recommendedName>
</protein>
<evidence type="ECO:0000256" key="3">
    <source>
        <dbReference type="ARBA" id="ARBA00004906"/>
    </source>
</evidence>
<dbReference type="EMBL" id="JBAMMX010000017">
    <property type="protein sequence ID" value="KAK6923800.1"/>
    <property type="molecule type" value="Genomic_DNA"/>
</dbReference>
<keyword evidence="6 16" id="KW-0812">Transmembrane</keyword>
<dbReference type="InterPro" id="IPR001841">
    <property type="entry name" value="Znf_RING"/>
</dbReference>
<evidence type="ECO:0000256" key="11">
    <source>
        <dbReference type="ARBA" id="ARBA00022989"/>
    </source>
</evidence>
<evidence type="ECO:0000256" key="4">
    <source>
        <dbReference type="ARBA" id="ARBA00012483"/>
    </source>
</evidence>
<keyword evidence="10" id="KW-0862">Zinc</keyword>
<reference evidence="18 19" key="1">
    <citation type="submission" date="2023-12" db="EMBL/GenBank/DDBJ databases">
        <title>A high-quality genome assembly for Dillenia turbinata (Dilleniales).</title>
        <authorList>
            <person name="Chanderbali A."/>
        </authorList>
    </citation>
    <scope>NUCLEOTIDE SEQUENCE [LARGE SCALE GENOMIC DNA]</scope>
    <source>
        <strain evidence="18">LSX21</strain>
        <tissue evidence="18">Leaf</tissue>
    </source>
</reference>
<comment type="subcellular location">
    <subcellularLocation>
        <location evidence="2">Membrane</location>
        <topology evidence="2">Single-pass membrane protein</topology>
    </subcellularLocation>
</comment>
<dbReference type="PANTHER" id="PTHR46913">
    <property type="entry name" value="RING-H2 FINGER PROTEIN ATL16"/>
    <property type="match status" value="1"/>
</dbReference>
<sequence>MAFDPYRRLLSSTDDTNSTCEGFRCCLFLCQSPPPPPRNNNHQISSLLIVMICVLGAAFLIIIYCTVFYKFYSTRNNSRRRQTPILDHTHENFVDGNHGPVIDHPIWHVNTVGLQQALIDSITVLKYNKGDGLTDGTECSVCLSEFEEDESLRLLPKCSHAFHIPCIDTWLRSHKNCPLCRAPIFNDSVVALGTLGEPSGSNSSSAVDSRMDINAIGPGSEESGDEAASELRDGDDNVVELPVNDRLADIVKSGFPDSKAKSCDFWMRIDLVGDNQVAAGESQLVRRSFSLDSSSAAVIYSKVANTGKVEQEESSSSSLQVVKKVDSNRVVGNLSIYKMMKSSSIGRSLQRGPVLMKRSLSSSAKFSSSRHSRSQSQILPLKSWRSQSEDEPWATARVLHCNVGIIDSNYGNNLCSNLLSNSITMLEDDILQLLPKCRYILGGEDEAYTYPCEMKIDFVRRPGLSTGSAWAGLARPKEKVSSVLVIFLWMLGALLLLVMVYGLVFLTCYSGRNNLRRISPPVIDGNHASFGSSETETDQPNINLDQPVVGLEQSAIDSIAMVKYKIGDSVVEENECCVCLNEFREDQMLRVMPICGHSFHRCCADTWLRSHQTCPMCHELVVGAKQIKPNLESSTFQINFGLAETHGFGGEGGDAREVRDGDDVVVTLPIDKDF</sequence>
<feature type="transmembrane region" description="Helical" evidence="16">
    <location>
        <begin position="483"/>
        <end position="506"/>
    </location>
</feature>
<feature type="domain" description="RING-type" evidence="17">
    <location>
        <begin position="139"/>
        <end position="181"/>
    </location>
</feature>
<dbReference type="GO" id="GO:0016020">
    <property type="term" value="C:membrane"/>
    <property type="evidence" value="ECO:0007669"/>
    <property type="project" value="UniProtKB-SubCell"/>
</dbReference>
<comment type="pathway">
    <text evidence="3">Protein modification; protein ubiquitination.</text>
</comment>
<evidence type="ECO:0000256" key="14">
    <source>
        <dbReference type="PROSITE-ProRule" id="PRU00175"/>
    </source>
</evidence>
<dbReference type="CDD" id="cd16461">
    <property type="entry name" value="RING-H2_EL5-like"/>
    <property type="match status" value="1"/>
</dbReference>
<dbReference type="PROSITE" id="PS50089">
    <property type="entry name" value="ZF_RING_2"/>
    <property type="match status" value="2"/>
</dbReference>
<evidence type="ECO:0000256" key="15">
    <source>
        <dbReference type="SAM" id="MobiDB-lite"/>
    </source>
</evidence>
<evidence type="ECO:0000256" key="16">
    <source>
        <dbReference type="SAM" id="Phobius"/>
    </source>
</evidence>
<evidence type="ECO:0000256" key="7">
    <source>
        <dbReference type="ARBA" id="ARBA00022723"/>
    </source>
</evidence>
<keyword evidence="5" id="KW-0808">Transferase</keyword>
<dbReference type="GO" id="GO:0061630">
    <property type="term" value="F:ubiquitin protein ligase activity"/>
    <property type="evidence" value="ECO:0007669"/>
    <property type="project" value="UniProtKB-EC"/>
</dbReference>
<dbReference type="SMART" id="SM00184">
    <property type="entry name" value="RING"/>
    <property type="match status" value="2"/>
</dbReference>
<dbReference type="Pfam" id="PF13639">
    <property type="entry name" value="zf-RING_2"/>
    <property type="match status" value="2"/>
</dbReference>
<evidence type="ECO:0000256" key="10">
    <source>
        <dbReference type="ARBA" id="ARBA00022833"/>
    </source>
</evidence>
<evidence type="ECO:0000256" key="6">
    <source>
        <dbReference type="ARBA" id="ARBA00022692"/>
    </source>
</evidence>
<comment type="similarity">
    <text evidence="13">Belongs to the RING-type zinc finger family. ATL subfamily.</text>
</comment>
<evidence type="ECO:0000313" key="19">
    <source>
        <dbReference type="Proteomes" id="UP001370490"/>
    </source>
</evidence>
<evidence type="ECO:0000256" key="13">
    <source>
        <dbReference type="ARBA" id="ARBA00024209"/>
    </source>
</evidence>
<keyword evidence="19" id="KW-1185">Reference proteome</keyword>
<keyword evidence="12 16" id="KW-0472">Membrane</keyword>
<feature type="domain" description="RING-type" evidence="17">
    <location>
        <begin position="576"/>
        <end position="618"/>
    </location>
</feature>
<dbReference type="PANTHER" id="PTHR46913:SF19">
    <property type="entry name" value="RING-TYPE E3 UBIQUITIN TRANSFERASE"/>
    <property type="match status" value="1"/>
</dbReference>